<feature type="domain" description="DUF8212" evidence="2">
    <location>
        <begin position="219"/>
        <end position="274"/>
    </location>
</feature>
<protein>
    <submittedName>
        <fullName evidence="3">HET domain-containing protein</fullName>
    </submittedName>
</protein>
<accession>A0ABR1QB72</accession>
<feature type="domain" description="Heterokaryon incompatibility" evidence="1">
    <location>
        <begin position="22"/>
        <end position="109"/>
    </location>
</feature>
<proteinExistence type="predicted"/>
<organism evidence="3 4">
    <name type="scientific">Apiospora aurea</name>
    <dbReference type="NCBI Taxonomy" id="335848"/>
    <lineage>
        <taxon>Eukaryota</taxon>
        <taxon>Fungi</taxon>
        <taxon>Dikarya</taxon>
        <taxon>Ascomycota</taxon>
        <taxon>Pezizomycotina</taxon>
        <taxon>Sordariomycetes</taxon>
        <taxon>Xylariomycetidae</taxon>
        <taxon>Amphisphaeriales</taxon>
        <taxon>Apiosporaceae</taxon>
        <taxon>Apiospora</taxon>
    </lineage>
</organism>
<dbReference type="RefSeq" id="XP_066699284.1">
    <property type="nucleotide sequence ID" value="XM_066843172.1"/>
</dbReference>
<dbReference type="InterPro" id="IPR058525">
    <property type="entry name" value="DUF8212"/>
</dbReference>
<dbReference type="Pfam" id="PF26640">
    <property type="entry name" value="DUF8212"/>
    <property type="match status" value="1"/>
</dbReference>
<dbReference type="Proteomes" id="UP001391051">
    <property type="component" value="Unassembled WGS sequence"/>
</dbReference>
<keyword evidence="4" id="KW-1185">Reference proteome</keyword>
<comment type="caution">
    <text evidence="3">The sequence shown here is derived from an EMBL/GenBank/DDBJ whole genome shotgun (WGS) entry which is preliminary data.</text>
</comment>
<gene>
    <name evidence="3" type="ORF">PG986_006950</name>
</gene>
<dbReference type="PANTHER" id="PTHR10622:SF12">
    <property type="entry name" value="HET DOMAIN-CONTAINING PROTEIN"/>
    <property type="match status" value="1"/>
</dbReference>
<reference evidence="3 4" key="1">
    <citation type="submission" date="2023-01" db="EMBL/GenBank/DDBJ databases">
        <title>Analysis of 21 Apiospora genomes using comparative genomics revels a genus with tremendous synthesis potential of carbohydrate active enzymes and secondary metabolites.</title>
        <authorList>
            <person name="Sorensen T."/>
        </authorList>
    </citation>
    <scope>NUCLEOTIDE SEQUENCE [LARGE SCALE GENOMIC DNA]</scope>
    <source>
        <strain evidence="3 4">CBS 24483</strain>
    </source>
</reference>
<evidence type="ECO:0000313" key="4">
    <source>
        <dbReference type="Proteomes" id="UP001391051"/>
    </source>
</evidence>
<name>A0ABR1QB72_9PEZI</name>
<evidence type="ECO:0000313" key="3">
    <source>
        <dbReference type="EMBL" id="KAK7951222.1"/>
    </source>
</evidence>
<sequence>MRLVHCATLELKEFNECDVPEYAILSHTWGNEEVSFEEMTRPTPATYNKAGYRKIQNFASEAAPYCFEYIWVDTCCIKKESSSELSEAINSMYTWYKKAARCYVYLEDVEHFTAEDFRKCRWSSRGWTLQELIAPADVRFYCKHWDFMFTKEECVFVLSETLGIRPEILLTCDPSLASAAERMSWTARRVTTRPEDMAYCLLGIFDVNMPMLYGEGGIKAFLRLQGEIMKISDDQSLFAWRKKEEEGESLYSSYTGLLAPSPMEFIDSHNIAFVENSLENCPYSSTNKGISIRLNLIPYRADRHEPDVCIALLDCRYHGPEGRAIGILLRRLEGDQFARIDPHRIFNASDSRLVDRAYPTDVYVRQSIRLPRGHLTPRVYGFVLSDQISIPGIYLTDMWPVDCLRLLPSEQSKIAALCYRSRADPTFGTLAVLLRWDKKSLRFSSFCTKDSSWTEGTSIQDHIETMGRRIRGNDAEVCFCTSGLRCKAKVDMELGMRGDRIVIKVAVKIEEDSYLEDRSVLS</sequence>
<dbReference type="PANTHER" id="PTHR10622">
    <property type="entry name" value="HET DOMAIN-CONTAINING PROTEIN"/>
    <property type="match status" value="1"/>
</dbReference>
<evidence type="ECO:0000259" key="2">
    <source>
        <dbReference type="Pfam" id="PF26640"/>
    </source>
</evidence>
<dbReference type="GeneID" id="92076234"/>
<evidence type="ECO:0000259" key="1">
    <source>
        <dbReference type="Pfam" id="PF06985"/>
    </source>
</evidence>
<dbReference type="EMBL" id="JAQQWE010000005">
    <property type="protein sequence ID" value="KAK7951222.1"/>
    <property type="molecule type" value="Genomic_DNA"/>
</dbReference>
<dbReference type="InterPro" id="IPR010730">
    <property type="entry name" value="HET"/>
</dbReference>
<dbReference type="Pfam" id="PF06985">
    <property type="entry name" value="HET"/>
    <property type="match status" value="1"/>
</dbReference>